<evidence type="ECO:0000313" key="1">
    <source>
        <dbReference type="EMBL" id="PJM80008.1"/>
    </source>
</evidence>
<protein>
    <recommendedName>
        <fullName evidence="3">HK97 gp10 family phage protein</fullName>
    </recommendedName>
</protein>
<dbReference type="OrthoDB" id="3233584at2"/>
<accession>A0A2M9HT99</accession>
<name>A0A2M9HT99_9BIFI</name>
<proteinExistence type="predicted"/>
<dbReference type="Proteomes" id="UP000228755">
    <property type="component" value="Unassembled WGS sequence"/>
</dbReference>
<evidence type="ECO:0008006" key="3">
    <source>
        <dbReference type="Google" id="ProtNLM"/>
    </source>
</evidence>
<comment type="caution">
    <text evidence="1">The sequence shown here is derived from an EMBL/GenBank/DDBJ whole genome shotgun (WGS) entry which is preliminary data.</text>
</comment>
<gene>
    <name evidence="1" type="ORF">CUU80_02415</name>
</gene>
<dbReference type="AlphaFoldDB" id="A0A2M9HT99"/>
<sequence length="129" mass="14089">MPDGIRFDVSDVLREAADLKAARIRAMPLLKATLSKASLNIKNTINDDLGKSRDGGFRKIRVSYDITTTPTGLQSEIGPRKGGSNDLANIAFFGTARGGGTHPFYEWMDPEAERLEQYATQAAWKAVMG</sequence>
<dbReference type="RefSeq" id="WP_100495778.1">
    <property type="nucleotide sequence ID" value="NZ_PGLQ01000001.1"/>
</dbReference>
<evidence type="ECO:0000313" key="2">
    <source>
        <dbReference type="Proteomes" id="UP000228755"/>
    </source>
</evidence>
<dbReference type="EMBL" id="PGLQ01000001">
    <property type="protein sequence ID" value="PJM80008.1"/>
    <property type="molecule type" value="Genomic_DNA"/>
</dbReference>
<keyword evidence="2" id="KW-1185">Reference proteome</keyword>
<organism evidence="1 2">
    <name type="scientific">Bifidobacterium scaligerum</name>
    <dbReference type="NCBI Taxonomy" id="2052656"/>
    <lineage>
        <taxon>Bacteria</taxon>
        <taxon>Bacillati</taxon>
        <taxon>Actinomycetota</taxon>
        <taxon>Actinomycetes</taxon>
        <taxon>Bifidobacteriales</taxon>
        <taxon>Bifidobacteriaceae</taxon>
        <taxon>Bifidobacterium</taxon>
    </lineage>
</organism>
<reference evidence="1 2" key="1">
    <citation type="submission" date="2017-11" db="EMBL/GenBank/DDBJ databases">
        <title>Draft genome sequences of strains TRE 1, TRE D, TRE H and TRI 7, isolated from tamarins, belonging to four potential novel Bifidobacterium species.</title>
        <authorList>
            <person name="Mattarelli P."/>
            <person name="Modesto M."/>
            <person name="Bonetti A."/>
            <person name="Puglisi E."/>
            <person name="Morelli L."/>
        </authorList>
    </citation>
    <scope>NUCLEOTIDE SEQUENCE [LARGE SCALE GENOMIC DNA]</scope>
    <source>
        <strain evidence="2">TRED</strain>
    </source>
</reference>